<feature type="transmembrane region" description="Helical" evidence="1">
    <location>
        <begin position="20"/>
        <end position="40"/>
    </location>
</feature>
<accession>A3ZNK4</accession>
<protein>
    <submittedName>
        <fullName evidence="2">Uncharacterized protein</fullName>
    </submittedName>
</protein>
<dbReference type="HOGENOM" id="CLU_1599534_0_0_0"/>
<dbReference type="GO" id="GO:0015097">
    <property type="term" value="F:mercury ion transmembrane transporter activity"/>
    <property type="evidence" value="ECO:0007669"/>
    <property type="project" value="InterPro"/>
</dbReference>
<dbReference type="Proteomes" id="UP000004358">
    <property type="component" value="Unassembled WGS sequence"/>
</dbReference>
<keyword evidence="1" id="KW-0812">Transmembrane</keyword>
<organism evidence="2 3">
    <name type="scientific">Blastopirellula marina DSM 3645</name>
    <dbReference type="NCBI Taxonomy" id="314230"/>
    <lineage>
        <taxon>Bacteria</taxon>
        <taxon>Pseudomonadati</taxon>
        <taxon>Planctomycetota</taxon>
        <taxon>Planctomycetia</taxon>
        <taxon>Pirellulales</taxon>
        <taxon>Pirellulaceae</taxon>
        <taxon>Blastopirellula</taxon>
    </lineage>
</organism>
<dbReference type="eggNOG" id="ENOG5033P64">
    <property type="taxonomic scope" value="Bacteria"/>
</dbReference>
<dbReference type="EMBL" id="AANZ01000003">
    <property type="protein sequence ID" value="EAQ81899.1"/>
    <property type="molecule type" value="Genomic_DNA"/>
</dbReference>
<keyword evidence="1" id="KW-0472">Membrane</keyword>
<feature type="transmembrane region" description="Helical" evidence="1">
    <location>
        <begin position="47"/>
        <end position="67"/>
    </location>
</feature>
<dbReference type="InterPro" id="IPR004891">
    <property type="entry name" value="Mercury-R_MerC"/>
</dbReference>
<dbReference type="Pfam" id="PF03203">
    <property type="entry name" value="MerC"/>
    <property type="match status" value="1"/>
</dbReference>
<dbReference type="AlphaFoldDB" id="A3ZNK4"/>
<evidence type="ECO:0000313" key="3">
    <source>
        <dbReference type="Proteomes" id="UP000004358"/>
    </source>
</evidence>
<evidence type="ECO:0000313" key="2">
    <source>
        <dbReference type="EMBL" id="EAQ81899.1"/>
    </source>
</evidence>
<dbReference type="RefSeq" id="WP_002651327.1">
    <property type="nucleotide sequence ID" value="NZ_CH672376.1"/>
</dbReference>
<gene>
    <name evidence="2" type="ORF">DSM3645_17145</name>
</gene>
<keyword evidence="1" id="KW-1133">Transmembrane helix</keyword>
<evidence type="ECO:0000256" key="1">
    <source>
        <dbReference type="SAM" id="Phobius"/>
    </source>
</evidence>
<proteinExistence type="predicted"/>
<name>A3ZNK4_9BACT</name>
<dbReference type="GO" id="GO:0016020">
    <property type="term" value="C:membrane"/>
    <property type="evidence" value="ECO:0007669"/>
    <property type="project" value="InterPro"/>
</dbReference>
<sequence>MPLAIGFLPMLGLRFLADESFHRWMAGACFVFALAAFVPGWRKHRRWLPSVIAICGLAVITSAAYGLSGECCETCAPTGVCSAELPLNGNDSSCGSTQCCAQHRGLEGGIGEDIAVSPAKPVKGASIEDMLMRYAALSTPLGGVLLISGHLLNRRYLFQCSCCTYE</sequence>
<reference evidence="2 3" key="1">
    <citation type="submission" date="2006-02" db="EMBL/GenBank/DDBJ databases">
        <authorList>
            <person name="Amann R."/>
            <person name="Ferriera S."/>
            <person name="Johnson J."/>
            <person name="Kravitz S."/>
            <person name="Halpern A."/>
            <person name="Remington K."/>
            <person name="Beeson K."/>
            <person name="Tran B."/>
            <person name="Rogers Y.-H."/>
            <person name="Friedman R."/>
            <person name="Venter J.C."/>
        </authorList>
    </citation>
    <scope>NUCLEOTIDE SEQUENCE [LARGE SCALE GENOMIC DNA]</scope>
    <source>
        <strain evidence="2 3">DSM 3645</strain>
    </source>
</reference>
<comment type="caution">
    <text evidence="2">The sequence shown here is derived from an EMBL/GenBank/DDBJ whole genome shotgun (WGS) entry which is preliminary data.</text>
</comment>